<dbReference type="OrthoDB" id="9805698at2"/>
<keyword evidence="5" id="KW-0479">Metal-binding</keyword>
<keyword evidence="9" id="KW-0460">Magnesium</keyword>
<dbReference type="AlphaFoldDB" id="A0A1G1TLW1"/>
<keyword evidence="10 11" id="KW-0694">RNA-binding</keyword>
<evidence type="ECO:0000313" key="13">
    <source>
        <dbReference type="EMBL" id="OGX91863.1"/>
    </source>
</evidence>
<feature type="domain" description="HD/PDEase" evidence="12">
    <location>
        <begin position="254"/>
        <end position="378"/>
    </location>
</feature>
<dbReference type="Gene3D" id="1.10.3090.10">
    <property type="entry name" value="cca-adding enzyme, domain 2"/>
    <property type="match status" value="1"/>
</dbReference>
<evidence type="ECO:0000259" key="12">
    <source>
        <dbReference type="SMART" id="SM00471"/>
    </source>
</evidence>
<evidence type="ECO:0000256" key="5">
    <source>
        <dbReference type="ARBA" id="ARBA00022723"/>
    </source>
</evidence>
<dbReference type="InterPro" id="IPR032828">
    <property type="entry name" value="PolyA_RNA-bd"/>
</dbReference>
<dbReference type="Gene3D" id="1.10.246.80">
    <property type="match status" value="1"/>
</dbReference>
<keyword evidence="7" id="KW-0692">RNA repair</keyword>
<evidence type="ECO:0000313" key="14">
    <source>
        <dbReference type="Proteomes" id="UP000177506"/>
    </source>
</evidence>
<dbReference type="InterPro" id="IPR006674">
    <property type="entry name" value="HD_domain"/>
</dbReference>
<dbReference type="Pfam" id="PF12627">
    <property type="entry name" value="PolyA_pol_RNAbd"/>
    <property type="match status" value="1"/>
</dbReference>
<evidence type="ECO:0000256" key="7">
    <source>
        <dbReference type="ARBA" id="ARBA00022800"/>
    </source>
</evidence>
<dbReference type="Pfam" id="PF01743">
    <property type="entry name" value="PolyA_pol"/>
    <property type="match status" value="1"/>
</dbReference>
<keyword evidence="8" id="KW-0067">ATP-binding</keyword>
<dbReference type="InterPro" id="IPR032810">
    <property type="entry name" value="CCA-adding_enz_C"/>
</dbReference>
<evidence type="ECO:0000256" key="2">
    <source>
        <dbReference type="ARBA" id="ARBA00022679"/>
    </source>
</evidence>
<keyword evidence="3" id="KW-0819">tRNA processing</keyword>
<evidence type="ECO:0000256" key="8">
    <source>
        <dbReference type="ARBA" id="ARBA00022840"/>
    </source>
</evidence>
<keyword evidence="2 11" id="KW-0808">Transferase</keyword>
<keyword evidence="14" id="KW-1185">Reference proteome</keyword>
<dbReference type="Pfam" id="PF13735">
    <property type="entry name" value="tRNA_NucTran2_2"/>
    <property type="match status" value="1"/>
</dbReference>
<protein>
    <submittedName>
        <fullName evidence="13">tRNA nucleotidyltransferase</fullName>
    </submittedName>
</protein>
<dbReference type="InterPro" id="IPR002646">
    <property type="entry name" value="PolA_pol_head_dom"/>
</dbReference>
<evidence type="ECO:0000256" key="10">
    <source>
        <dbReference type="ARBA" id="ARBA00022884"/>
    </source>
</evidence>
<dbReference type="CDD" id="cd05398">
    <property type="entry name" value="NT_ClassII-CCAase"/>
    <property type="match status" value="1"/>
</dbReference>
<comment type="cofactor">
    <cofactor evidence="1">
        <name>Mg(2+)</name>
        <dbReference type="ChEBI" id="CHEBI:18420"/>
    </cofactor>
</comment>
<dbReference type="InterPro" id="IPR050124">
    <property type="entry name" value="tRNA_CCA-adding_enzyme"/>
</dbReference>
<evidence type="ECO:0000256" key="11">
    <source>
        <dbReference type="RuleBase" id="RU003953"/>
    </source>
</evidence>
<dbReference type="InterPro" id="IPR043519">
    <property type="entry name" value="NT_sf"/>
</dbReference>
<keyword evidence="6" id="KW-0547">Nucleotide-binding</keyword>
<dbReference type="Gene3D" id="3.30.460.10">
    <property type="entry name" value="Beta Polymerase, domain 2"/>
    <property type="match status" value="1"/>
</dbReference>
<accession>A0A1G1TLW1</accession>
<dbReference type="GO" id="GO:0042245">
    <property type="term" value="P:RNA repair"/>
    <property type="evidence" value="ECO:0007669"/>
    <property type="project" value="UniProtKB-KW"/>
</dbReference>
<dbReference type="RefSeq" id="WP_070740285.1">
    <property type="nucleotide sequence ID" value="NZ_MDZA01000028.1"/>
</dbReference>
<evidence type="ECO:0000256" key="1">
    <source>
        <dbReference type="ARBA" id="ARBA00001946"/>
    </source>
</evidence>
<evidence type="ECO:0000256" key="4">
    <source>
        <dbReference type="ARBA" id="ARBA00022695"/>
    </source>
</evidence>
<comment type="caution">
    <text evidence="13">The sequence shown here is derived from an EMBL/GenBank/DDBJ whole genome shotgun (WGS) entry which is preliminary data.</text>
</comment>
<dbReference type="SUPFAM" id="SSF81301">
    <property type="entry name" value="Nucleotidyltransferase"/>
    <property type="match status" value="1"/>
</dbReference>
<dbReference type="PANTHER" id="PTHR47545:SF1">
    <property type="entry name" value="MULTIFUNCTIONAL CCA PROTEIN"/>
    <property type="match status" value="1"/>
</dbReference>
<gene>
    <name evidence="13" type="ORF">BEN49_18205</name>
</gene>
<evidence type="ECO:0000256" key="6">
    <source>
        <dbReference type="ARBA" id="ARBA00022741"/>
    </source>
</evidence>
<dbReference type="SUPFAM" id="SSF81891">
    <property type="entry name" value="Poly A polymerase C-terminal region-like"/>
    <property type="match status" value="1"/>
</dbReference>
<dbReference type="Proteomes" id="UP000177506">
    <property type="component" value="Unassembled WGS sequence"/>
</dbReference>
<dbReference type="GO" id="GO:0008033">
    <property type="term" value="P:tRNA processing"/>
    <property type="evidence" value="ECO:0007669"/>
    <property type="project" value="UniProtKB-KW"/>
</dbReference>
<dbReference type="GO" id="GO:0046872">
    <property type="term" value="F:metal ion binding"/>
    <property type="evidence" value="ECO:0007669"/>
    <property type="project" value="UniProtKB-KW"/>
</dbReference>
<dbReference type="GO" id="GO:0003723">
    <property type="term" value="F:RNA binding"/>
    <property type="evidence" value="ECO:0007669"/>
    <property type="project" value="UniProtKB-KW"/>
</dbReference>
<dbReference type="EMBL" id="MDZA01000028">
    <property type="protein sequence ID" value="OGX91863.1"/>
    <property type="molecule type" value="Genomic_DNA"/>
</dbReference>
<name>A0A1G1TLW1_9BACT</name>
<dbReference type="GO" id="GO:0016779">
    <property type="term" value="F:nucleotidyltransferase activity"/>
    <property type="evidence" value="ECO:0007669"/>
    <property type="project" value="UniProtKB-KW"/>
</dbReference>
<reference evidence="13 14" key="1">
    <citation type="submission" date="2016-08" db="EMBL/GenBank/DDBJ databases">
        <title>Hymenobacter coccineus sp. nov., Hymenobacter lapidarius sp. nov. and Hymenobacter glacialis sp. nov., isolated from Antarctic soil.</title>
        <authorList>
            <person name="Sedlacek I."/>
            <person name="Kralova S."/>
            <person name="Kyrova K."/>
            <person name="Maslanova I."/>
            <person name="Stankova E."/>
            <person name="Vrbovska V."/>
            <person name="Nemec M."/>
            <person name="Bartak M."/>
            <person name="Svec P."/>
            <person name="Busse H.-J."/>
            <person name="Pantucek R."/>
        </authorList>
    </citation>
    <scope>NUCLEOTIDE SEQUENCE [LARGE SCALE GENOMIC DNA]</scope>
    <source>
        <strain evidence="13 14">CCM 8649</strain>
    </source>
</reference>
<comment type="similarity">
    <text evidence="11">Belongs to the tRNA nucleotidyltransferase/poly(A) polymerase family.</text>
</comment>
<proteinExistence type="inferred from homology"/>
<sequence length="479" mass="53377">MNTPQLPELPIFRTIADAAGALGQPAYVIGGYVRDLALGRASKDIDVVTVGDGIALAQEVGRRLPGRGKVTVFKNFGTAMLPTQEAGEIEFVGARKESYRAESRKPEVETGTLEDDLARRDFTINALGLSLNPADFGALVDRYGGMQDLSTQTIRTPLGPDVTFSDDPLRMMRAVRFASQLGFDIEPDTYDAIVRNKERIKIVSQERITTELNKIIESPLPSYGFKLLFQTGLLHLIFPKMAQLYGVEKVGKHAHKDNFYHTLQVLDNVAAAGGDLWLRWAAVLHDIAKPATKRYFPAQGWTFHGHEDKGARWVPGIFAELKLPQGEEMRMVQKLVRLHLRPIALVKETVTAAAVRRLLFEAGDDIDRLMLLCRADITSKDHERKARYLRNFTEVEEKLKEVEAQDHLRNFKPVITGEIIMEAFGLKPSKDVGELKNAVLEAILEGTIKNEMAEAWAFLLQQGAARGLRPEGTSFHSPV</sequence>
<organism evidence="13 14">
    <name type="scientific">Hymenobacter coccineus</name>
    <dbReference type="NCBI Taxonomy" id="1908235"/>
    <lineage>
        <taxon>Bacteria</taxon>
        <taxon>Pseudomonadati</taxon>
        <taxon>Bacteroidota</taxon>
        <taxon>Cytophagia</taxon>
        <taxon>Cytophagales</taxon>
        <taxon>Hymenobacteraceae</taxon>
        <taxon>Hymenobacter</taxon>
    </lineage>
</organism>
<dbReference type="GO" id="GO:0005524">
    <property type="term" value="F:ATP binding"/>
    <property type="evidence" value="ECO:0007669"/>
    <property type="project" value="UniProtKB-KW"/>
</dbReference>
<dbReference type="CDD" id="cd00077">
    <property type="entry name" value="HDc"/>
    <property type="match status" value="1"/>
</dbReference>
<evidence type="ECO:0000256" key="9">
    <source>
        <dbReference type="ARBA" id="ARBA00022842"/>
    </source>
</evidence>
<evidence type="ECO:0000256" key="3">
    <source>
        <dbReference type="ARBA" id="ARBA00022694"/>
    </source>
</evidence>
<dbReference type="SMART" id="SM00471">
    <property type="entry name" value="HDc"/>
    <property type="match status" value="1"/>
</dbReference>
<dbReference type="PANTHER" id="PTHR47545">
    <property type="entry name" value="MULTIFUNCTIONAL CCA PROTEIN"/>
    <property type="match status" value="1"/>
</dbReference>
<dbReference type="InterPro" id="IPR003607">
    <property type="entry name" value="HD/PDEase_dom"/>
</dbReference>
<dbReference type="Pfam" id="PF01966">
    <property type="entry name" value="HD"/>
    <property type="match status" value="1"/>
</dbReference>
<keyword evidence="4" id="KW-0548">Nucleotidyltransferase</keyword>